<dbReference type="InterPro" id="IPR011147">
    <property type="entry name" value="Bifunc_Aspkin/hSer_DH"/>
</dbReference>
<dbReference type="Gene3D" id="3.40.50.720">
    <property type="entry name" value="NAD(P)-binding Rossmann-like Domain"/>
    <property type="match status" value="1"/>
</dbReference>
<reference evidence="17 18" key="1">
    <citation type="submission" date="2024-04" db="EMBL/GenBank/DDBJ databases">
        <title>genome sequences of Mucor flavus KT1a and Helicostylum pulchrum KT1b strains isolation_sourced from the surface of a dry-aged beef.</title>
        <authorList>
            <person name="Toyotome T."/>
            <person name="Hosono M."/>
            <person name="Torimaru M."/>
            <person name="Fukuda K."/>
            <person name="Mikami N."/>
        </authorList>
    </citation>
    <scope>NUCLEOTIDE SEQUENCE [LARGE SCALE GENOMIC DNA]</scope>
    <source>
        <strain evidence="17 18">KT1b</strain>
    </source>
</reference>
<evidence type="ECO:0000256" key="7">
    <source>
        <dbReference type="ARBA" id="ARBA00022697"/>
    </source>
</evidence>
<sequence>MVNVGIVGIGLVGSELVSQILKSSVSKAFKVVGLTTSQKMIVSDQDYTTLSVADQDNLRSIVNSTGTATNLDQFAQYLSKSTEHSIIVDCTASEQVAALYPAWLRLGLSVVTPNKKAFSSSMELFKEIQDLAVNTSTTKHGRTPLIYHETTVGAGLPVLSTLTDFVKTGDEIIKIEGIFSGTLSYLFNNFSTLTGTGAAPKPFSETVSIAKDLGYTEPDPRDDLNGMDVARKVTICGRLAGVELDLSTLPVENIVPEALQSIASTDEFMSKLPEFDDHFAKLNSEALSEGQVLRYVGLVDVKGGQSSVKLAKYPATHPFASLQGSDNIIKFTTKYFPNGVIIQGAGAGAAVTAYGIFTDLLKIQERAEGF</sequence>
<keyword evidence="8 12" id="KW-0521">NADP</keyword>
<comment type="catalytic activity">
    <reaction evidence="11">
        <text>L-homoserine + NADP(+) = L-aspartate 4-semialdehyde + NADPH + H(+)</text>
        <dbReference type="Rhea" id="RHEA:15761"/>
        <dbReference type="ChEBI" id="CHEBI:15378"/>
        <dbReference type="ChEBI" id="CHEBI:57476"/>
        <dbReference type="ChEBI" id="CHEBI:57783"/>
        <dbReference type="ChEBI" id="CHEBI:58349"/>
        <dbReference type="ChEBI" id="CHEBI:537519"/>
        <dbReference type="EC" id="1.1.1.3"/>
    </reaction>
    <physiologicalReaction direction="right-to-left" evidence="11">
        <dbReference type="Rhea" id="RHEA:15763"/>
    </physiologicalReaction>
</comment>
<dbReference type="PANTHER" id="PTHR43070">
    <property type="match status" value="1"/>
</dbReference>
<comment type="pathway">
    <text evidence="2 13">Amino-acid biosynthesis; L-threonine biosynthesis; L-threonine from L-aspartate: step 3/5.</text>
</comment>
<dbReference type="InterPro" id="IPR005106">
    <property type="entry name" value="Asp/hSer_DH_NAD-bd"/>
</dbReference>
<organism evidence="17 18">
    <name type="scientific">Helicostylum pulchrum</name>
    <dbReference type="NCBI Taxonomy" id="562976"/>
    <lineage>
        <taxon>Eukaryota</taxon>
        <taxon>Fungi</taxon>
        <taxon>Fungi incertae sedis</taxon>
        <taxon>Mucoromycota</taxon>
        <taxon>Mucoromycotina</taxon>
        <taxon>Mucoromycetes</taxon>
        <taxon>Mucorales</taxon>
        <taxon>Mucorineae</taxon>
        <taxon>Mucoraceae</taxon>
        <taxon>Helicostylum</taxon>
    </lineage>
</organism>
<comment type="caution">
    <text evidence="17">The sequence shown here is derived from an EMBL/GenBank/DDBJ whole genome shotgun (WGS) entry which is preliminary data.</text>
</comment>
<comment type="similarity">
    <text evidence="4 12 14">Belongs to the homoserine dehydrogenase family.</text>
</comment>
<dbReference type="PROSITE" id="PS01042">
    <property type="entry name" value="HOMOSER_DHGENASE"/>
    <property type="match status" value="1"/>
</dbReference>
<evidence type="ECO:0000256" key="3">
    <source>
        <dbReference type="ARBA" id="ARBA00005062"/>
    </source>
</evidence>
<keyword evidence="18" id="KW-1185">Reference proteome</keyword>
<dbReference type="Pfam" id="PF00742">
    <property type="entry name" value="Homoserine_dh"/>
    <property type="match status" value="1"/>
</dbReference>
<evidence type="ECO:0000256" key="12">
    <source>
        <dbReference type="PIRNR" id="PIRNR036497"/>
    </source>
</evidence>
<dbReference type="Proteomes" id="UP001476247">
    <property type="component" value="Unassembled WGS sequence"/>
</dbReference>
<evidence type="ECO:0000256" key="4">
    <source>
        <dbReference type="ARBA" id="ARBA00006753"/>
    </source>
</evidence>
<evidence type="ECO:0000313" key="17">
    <source>
        <dbReference type="EMBL" id="GAA5794772.1"/>
    </source>
</evidence>
<evidence type="ECO:0000313" key="18">
    <source>
        <dbReference type="Proteomes" id="UP001476247"/>
    </source>
</evidence>
<accession>A0ABP9XIY7</accession>
<keyword evidence="10 12" id="KW-0486">Methionine biosynthesis</keyword>
<feature type="domain" description="Aspartate/homoserine dehydrogenase NAD-binding" evidence="16">
    <location>
        <begin position="8"/>
        <end position="135"/>
    </location>
</feature>
<dbReference type="InterPro" id="IPR036291">
    <property type="entry name" value="NAD(P)-bd_dom_sf"/>
</dbReference>
<evidence type="ECO:0000256" key="13">
    <source>
        <dbReference type="RuleBase" id="RU000579"/>
    </source>
</evidence>
<dbReference type="PIRSF" id="PIRSF036497">
    <property type="entry name" value="HDH_short"/>
    <property type="match status" value="1"/>
</dbReference>
<dbReference type="SUPFAM" id="SSF55347">
    <property type="entry name" value="Glyceraldehyde-3-phosphate dehydrogenase-like, C-terminal domain"/>
    <property type="match status" value="1"/>
</dbReference>
<dbReference type="EC" id="1.1.1.3" evidence="5 12"/>
<evidence type="ECO:0000259" key="15">
    <source>
        <dbReference type="Pfam" id="PF00742"/>
    </source>
</evidence>
<protein>
    <recommendedName>
        <fullName evidence="5 12">Homoserine dehydrogenase</fullName>
        <shortName evidence="12">HDH</shortName>
        <ecNumber evidence="5 12">1.1.1.3</ecNumber>
    </recommendedName>
</protein>
<dbReference type="PANTHER" id="PTHR43070:SF5">
    <property type="entry name" value="HOMOSERINE DEHYDROGENASE"/>
    <property type="match status" value="1"/>
</dbReference>
<keyword evidence="7 12" id="KW-0791">Threonine biosynthesis</keyword>
<evidence type="ECO:0000256" key="2">
    <source>
        <dbReference type="ARBA" id="ARBA00005056"/>
    </source>
</evidence>
<evidence type="ECO:0000256" key="6">
    <source>
        <dbReference type="ARBA" id="ARBA00022605"/>
    </source>
</evidence>
<dbReference type="InterPro" id="IPR001342">
    <property type="entry name" value="HDH_cat"/>
</dbReference>
<evidence type="ECO:0000256" key="14">
    <source>
        <dbReference type="RuleBase" id="RU004171"/>
    </source>
</evidence>
<dbReference type="EMBL" id="BAABUJ010000004">
    <property type="protein sequence ID" value="GAA5794772.1"/>
    <property type="molecule type" value="Genomic_DNA"/>
</dbReference>
<evidence type="ECO:0000256" key="10">
    <source>
        <dbReference type="ARBA" id="ARBA00023167"/>
    </source>
</evidence>
<feature type="domain" description="Homoserine dehydrogenase catalytic" evidence="15">
    <location>
        <begin position="157"/>
        <end position="361"/>
    </location>
</feature>
<evidence type="ECO:0000256" key="11">
    <source>
        <dbReference type="ARBA" id="ARBA00048841"/>
    </source>
</evidence>
<dbReference type="InterPro" id="IPR022697">
    <property type="entry name" value="HDH_short"/>
</dbReference>
<dbReference type="Gene3D" id="3.30.360.10">
    <property type="entry name" value="Dihydrodipicolinate Reductase, domain 2"/>
    <property type="match status" value="1"/>
</dbReference>
<dbReference type="InterPro" id="IPR019811">
    <property type="entry name" value="HDH_CS"/>
</dbReference>
<keyword evidence="9 12" id="KW-0560">Oxidoreductase</keyword>
<comment type="pathway">
    <text evidence="3 13">Amino-acid biosynthesis; L-methionine biosynthesis via de novo pathway; L-homoserine from L-aspartate: step 3/3.</text>
</comment>
<keyword evidence="6 12" id="KW-0028">Amino-acid biosynthesis</keyword>
<name>A0ABP9XIY7_9FUNG</name>
<dbReference type="Pfam" id="PF03447">
    <property type="entry name" value="NAD_binding_3"/>
    <property type="match status" value="1"/>
</dbReference>
<dbReference type="SUPFAM" id="SSF51735">
    <property type="entry name" value="NAD(P)-binding Rossmann-fold domains"/>
    <property type="match status" value="1"/>
</dbReference>
<evidence type="ECO:0000259" key="16">
    <source>
        <dbReference type="Pfam" id="PF03447"/>
    </source>
</evidence>
<gene>
    <name evidence="17" type="ORF">HPULCUR_000118</name>
</gene>
<evidence type="ECO:0000256" key="5">
    <source>
        <dbReference type="ARBA" id="ARBA00013213"/>
    </source>
</evidence>
<comment type="cofactor">
    <cofactor evidence="1">
        <name>a metal cation</name>
        <dbReference type="ChEBI" id="CHEBI:25213"/>
    </cofactor>
</comment>
<proteinExistence type="inferred from homology"/>
<evidence type="ECO:0000256" key="8">
    <source>
        <dbReference type="ARBA" id="ARBA00022857"/>
    </source>
</evidence>
<evidence type="ECO:0000256" key="9">
    <source>
        <dbReference type="ARBA" id="ARBA00023002"/>
    </source>
</evidence>
<evidence type="ECO:0000256" key="1">
    <source>
        <dbReference type="ARBA" id="ARBA00001920"/>
    </source>
</evidence>